<dbReference type="Proteomes" id="UP001208054">
    <property type="component" value="Unassembled WGS sequence"/>
</dbReference>
<evidence type="ECO:0000259" key="1">
    <source>
        <dbReference type="Pfam" id="PF15648"/>
    </source>
</evidence>
<accession>A0ABT2XKN7</accession>
<proteinExistence type="predicted"/>
<organism evidence="2 3">
    <name type="scientific">Stenotrophomonas riyadhensis</name>
    <dbReference type="NCBI Taxonomy" id="2859893"/>
    <lineage>
        <taxon>Bacteria</taxon>
        <taxon>Pseudomonadati</taxon>
        <taxon>Pseudomonadota</taxon>
        <taxon>Gammaproteobacteria</taxon>
        <taxon>Lysobacterales</taxon>
        <taxon>Lysobacteraceae</taxon>
        <taxon>Stenotrophomonas</taxon>
    </lineage>
</organism>
<keyword evidence="2" id="KW-0255">Endonuclease</keyword>
<dbReference type="EMBL" id="JAHWBK010000015">
    <property type="protein sequence ID" value="MCV0326519.1"/>
    <property type="molecule type" value="Genomic_DNA"/>
</dbReference>
<keyword evidence="2" id="KW-0378">Hydrolase</keyword>
<protein>
    <submittedName>
        <fullName evidence="2">Restriction endonuclease fold toxin 5 domain-containing protein</fullName>
    </submittedName>
</protein>
<keyword evidence="2" id="KW-0540">Nuclease</keyword>
<dbReference type="Pfam" id="PF15648">
    <property type="entry name" value="Tox-REase-5"/>
    <property type="match status" value="1"/>
</dbReference>
<comment type="caution">
    <text evidence="2">The sequence shown here is derived from an EMBL/GenBank/DDBJ whole genome shotgun (WGS) entry which is preliminary data.</text>
</comment>
<sequence length="239" mass="26572">MASALPIGGRAIGEVIRRSASLERLRRAIGVIPIEQAKEGDCTNQSSSTECNQCKLDQGVLVPAVPRRAVRRENKVNWDYQLQIANMNAGPERFSYCDKNTGLPITDFDTSLAGRAWSALKGESQPNAEQLNLLEWLYGGVYFDGFWRAQCTVVDAKGRYAQFLSRDDGAPKLGFPSRFVFPGMIEEAGRQIAVINTASPQGKLQWHFMEIEVYRWASSSIPPPVVCVHTPYIQQVVHA</sequence>
<reference evidence="2 3" key="1">
    <citation type="submission" date="2021-07" db="EMBL/GenBank/DDBJ databases">
        <title>Clinical implication of Pseudomonas aeruginosa: further insight on the antimicrobial resistance.</title>
        <authorList>
            <person name="Macori G."/>
            <person name="Fanning S."/>
            <person name="Alqahtani A."/>
        </authorList>
    </citation>
    <scope>NUCLEOTIDE SEQUENCE [LARGE SCALE GENOMIC DNA]</scope>
    <source>
        <strain evidence="2 3">CFS3442</strain>
    </source>
</reference>
<keyword evidence="3" id="KW-1185">Reference proteome</keyword>
<dbReference type="GO" id="GO:0004519">
    <property type="term" value="F:endonuclease activity"/>
    <property type="evidence" value="ECO:0007669"/>
    <property type="project" value="UniProtKB-KW"/>
</dbReference>
<evidence type="ECO:0000313" key="2">
    <source>
        <dbReference type="EMBL" id="MCV0326519.1"/>
    </source>
</evidence>
<feature type="domain" description="Tox-REase-5" evidence="1">
    <location>
        <begin position="127"/>
        <end position="210"/>
    </location>
</feature>
<evidence type="ECO:0000313" key="3">
    <source>
        <dbReference type="Proteomes" id="UP001208054"/>
    </source>
</evidence>
<dbReference type="InterPro" id="IPR028904">
    <property type="entry name" value="Tox-REase-5_dom"/>
</dbReference>
<name>A0ABT2XKN7_9GAMM</name>
<dbReference type="RefSeq" id="WP_197612535.1">
    <property type="nucleotide sequence ID" value="NZ_JAHWBK010000015.1"/>
</dbReference>
<gene>
    <name evidence="2" type="ORF">KYJ44_19575</name>
</gene>